<organism evidence="1 2">
    <name type="scientific">Persea americana</name>
    <name type="common">Avocado</name>
    <dbReference type="NCBI Taxonomy" id="3435"/>
    <lineage>
        <taxon>Eukaryota</taxon>
        <taxon>Viridiplantae</taxon>
        <taxon>Streptophyta</taxon>
        <taxon>Embryophyta</taxon>
        <taxon>Tracheophyta</taxon>
        <taxon>Spermatophyta</taxon>
        <taxon>Magnoliopsida</taxon>
        <taxon>Magnoliidae</taxon>
        <taxon>Laurales</taxon>
        <taxon>Lauraceae</taxon>
        <taxon>Persea</taxon>
    </lineage>
</organism>
<accession>A0ACC2KUB1</accession>
<comment type="caution">
    <text evidence="1">The sequence shown here is derived from an EMBL/GenBank/DDBJ whole genome shotgun (WGS) entry which is preliminary data.</text>
</comment>
<protein>
    <submittedName>
        <fullName evidence="1">Uncharacterized protein</fullName>
    </submittedName>
</protein>
<name>A0ACC2KUB1_PERAE</name>
<dbReference type="EMBL" id="CM056819">
    <property type="protein sequence ID" value="KAJ8624583.1"/>
    <property type="molecule type" value="Genomic_DNA"/>
</dbReference>
<reference evidence="1 2" key="1">
    <citation type="journal article" date="2022" name="Hortic Res">
        <title>A haplotype resolved chromosomal level avocado genome allows analysis of novel avocado genes.</title>
        <authorList>
            <person name="Nath O."/>
            <person name="Fletcher S.J."/>
            <person name="Hayward A."/>
            <person name="Shaw L.M."/>
            <person name="Masouleh A.K."/>
            <person name="Furtado A."/>
            <person name="Henry R.J."/>
            <person name="Mitter N."/>
        </authorList>
    </citation>
    <scope>NUCLEOTIDE SEQUENCE [LARGE SCALE GENOMIC DNA]</scope>
    <source>
        <strain evidence="2">cv. Hass</strain>
    </source>
</reference>
<gene>
    <name evidence="1" type="ORF">MRB53_033113</name>
</gene>
<evidence type="ECO:0000313" key="2">
    <source>
        <dbReference type="Proteomes" id="UP001234297"/>
    </source>
</evidence>
<dbReference type="Proteomes" id="UP001234297">
    <property type="component" value="Chromosome 11"/>
</dbReference>
<proteinExistence type="predicted"/>
<evidence type="ECO:0000313" key="1">
    <source>
        <dbReference type="EMBL" id="KAJ8624583.1"/>
    </source>
</evidence>
<sequence length="119" mass="11883">MARSIVVVALAGVVLACLLVCAPYAEGALACGQVVSSLTPCVSYLRSGGAVPSACCSGVRTLNIVAKTTPDRQAACSCLKQAAGAITGTTNTLAQGLPGKCGVHIPYKISPSTDCSKVK</sequence>
<keyword evidence="2" id="KW-1185">Reference proteome</keyword>